<dbReference type="SUPFAM" id="SSF56672">
    <property type="entry name" value="DNA/RNA polymerases"/>
    <property type="match status" value="1"/>
</dbReference>
<dbReference type="GO" id="GO:0042575">
    <property type="term" value="C:DNA polymerase complex"/>
    <property type="evidence" value="ECO:0007669"/>
    <property type="project" value="UniProtKB-ARBA"/>
</dbReference>
<dbReference type="GO" id="GO:0071897">
    <property type="term" value="P:DNA biosynthetic process"/>
    <property type="evidence" value="ECO:0007669"/>
    <property type="project" value="UniProtKB-ARBA"/>
</dbReference>
<dbReference type="Pfam" id="PF00075">
    <property type="entry name" value="RNase_H"/>
    <property type="match status" value="1"/>
</dbReference>
<evidence type="ECO:0000313" key="2">
    <source>
        <dbReference type="EMBL" id="GBN84688.1"/>
    </source>
</evidence>
<dbReference type="OrthoDB" id="1937528at2759"/>
<dbReference type="InterPro" id="IPR036691">
    <property type="entry name" value="Endo/exonu/phosph_ase_sf"/>
</dbReference>
<evidence type="ECO:0000259" key="1">
    <source>
        <dbReference type="PROSITE" id="PS50879"/>
    </source>
</evidence>
<dbReference type="Gene3D" id="3.30.420.10">
    <property type="entry name" value="Ribonuclease H-like superfamily/Ribonuclease H"/>
    <property type="match status" value="1"/>
</dbReference>
<dbReference type="InterPro" id="IPR000477">
    <property type="entry name" value="RT_dom"/>
</dbReference>
<dbReference type="InterPro" id="IPR005135">
    <property type="entry name" value="Endo/exonuclease/phosphatase"/>
</dbReference>
<protein>
    <recommendedName>
        <fullName evidence="1">RNase H type-1 domain-containing protein</fullName>
    </recommendedName>
</protein>
<reference evidence="2 3" key="1">
    <citation type="journal article" date="2019" name="Sci. Rep.">
        <title>Orb-weaving spider Araneus ventricosus genome elucidates the spidroin gene catalogue.</title>
        <authorList>
            <person name="Kono N."/>
            <person name="Nakamura H."/>
            <person name="Ohtoshi R."/>
            <person name="Moran D.A.P."/>
            <person name="Shinohara A."/>
            <person name="Yoshida Y."/>
            <person name="Fujiwara M."/>
            <person name="Mori M."/>
            <person name="Tomita M."/>
            <person name="Arakawa K."/>
        </authorList>
    </citation>
    <scope>NUCLEOTIDE SEQUENCE [LARGE SCALE GENOMIC DNA]</scope>
</reference>
<dbReference type="PANTHER" id="PTHR19446">
    <property type="entry name" value="REVERSE TRANSCRIPTASES"/>
    <property type="match status" value="1"/>
</dbReference>
<evidence type="ECO:0000313" key="3">
    <source>
        <dbReference type="Proteomes" id="UP000499080"/>
    </source>
</evidence>
<dbReference type="CDD" id="cd09276">
    <property type="entry name" value="Rnase_HI_RT_non_LTR"/>
    <property type="match status" value="1"/>
</dbReference>
<accession>A0A4Y2S8V8</accession>
<comment type="caution">
    <text evidence="2">The sequence shown here is derived from an EMBL/GenBank/DDBJ whole genome shotgun (WGS) entry which is preliminary data.</text>
</comment>
<name>A0A4Y2S8V8_ARAVE</name>
<dbReference type="GO" id="GO:0003676">
    <property type="term" value="F:nucleic acid binding"/>
    <property type="evidence" value="ECO:0007669"/>
    <property type="project" value="InterPro"/>
</dbReference>
<dbReference type="InterPro" id="IPR036397">
    <property type="entry name" value="RNaseH_sf"/>
</dbReference>
<dbReference type="PROSITE" id="PS50879">
    <property type="entry name" value="RNASE_H_1"/>
    <property type="match status" value="1"/>
</dbReference>
<proteinExistence type="predicted"/>
<dbReference type="Gene3D" id="3.60.10.10">
    <property type="entry name" value="Endonuclease/exonuclease/phosphatase"/>
    <property type="match status" value="1"/>
</dbReference>
<dbReference type="Pfam" id="PF00078">
    <property type="entry name" value="RVT_1"/>
    <property type="match status" value="1"/>
</dbReference>
<gene>
    <name evidence="2" type="ORF">AVEN_141678_1</name>
</gene>
<dbReference type="CDD" id="cd01650">
    <property type="entry name" value="RT_nLTR_like"/>
    <property type="match status" value="1"/>
</dbReference>
<dbReference type="GO" id="GO:0004523">
    <property type="term" value="F:RNA-DNA hybrid ribonuclease activity"/>
    <property type="evidence" value="ECO:0007669"/>
    <property type="project" value="InterPro"/>
</dbReference>
<dbReference type="InterPro" id="IPR043502">
    <property type="entry name" value="DNA/RNA_pol_sf"/>
</dbReference>
<feature type="domain" description="RNase H type-1" evidence="1">
    <location>
        <begin position="827"/>
        <end position="954"/>
    </location>
</feature>
<dbReference type="EMBL" id="BGPR01020448">
    <property type="protein sequence ID" value="GBN84688.1"/>
    <property type="molecule type" value="Genomic_DNA"/>
</dbReference>
<organism evidence="2 3">
    <name type="scientific">Araneus ventricosus</name>
    <name type="common">Orbweaver spider</name>
    <name type="synonym">Epeira ventricosa</name>
    <dbReference type="NCBI Taxonomy" id="182803"/>
    <lineage>
        <taxon>Eukaryota</taxon>
        <taxon>Metazoa</taxon>
        <taxon>Ecdysozoa</taxon>
        <taxon>Arthropoda</taxon>
        <taxon>Chelicerata</taxon>
        <taxon>Arachnida</taxon>
        <taxon>Araneae</taxon>
        <taxon>Araneomorphae</taxon>
        <taxon>Entelegynae</taxon>
        <taxon>Araneoidea</taxon>
        <taxon>Araneidae</taxon>
        <taxon>Araneus</taxon>
    </lineage>
</organism>
<keyword evidence="3" id="KW-1185">Reference proteome</keyword>
<dbReference type="InterPro" id="IPR002156">
    <property type="entry name" value="RNaseH_domain"/>
</dbReference>
<dbReference type="Proteomes" id="UP000499080">
    <property type="component" value="Unassembled WGS sequence"/>
</dbReference>
<sequence length="1110" mass="125646">MDYAQNFYLQPTSIQSNSNKNQTSHNIQQFRLQKNSNLPWSTSSTTTTAIDIIQINLAKSKVATAHLEKLASEININHFLVQEPYVKEGKIAGVPRKWHQRLSSNNKAGVISLSSTNNPIFICSTTNLTAIKIQTITGPVNLISAYSSPYSELQDTAQDLENLLTKIGPEQALIGADMNAPSTLWGYANNSPRGNIMEDLISGLNLHLFNEKNSEPTFQRRNAKGWPDLTLVKGAQLAGTASWKVRDELSLSDHKYIHTQLGISVQNHTYTRFKTAYGGHRNFSMHFRKEIPQIQQQLLDCNTREQLDETTSFLQRAIFRYCQKAYKLKKVKQSTKVTWWTQEIDIKKKEMRAVQKRANNTTGTEQTRYQLLFSRKQALCKKLSLRAKRTSLKNFCTQTKNPYGIPYKAIIKDNLPPSDLFKIMDQSEEGDSQSFANRILQELYPQIPIPFQRQPQNLTAGEEAFTKNEIARIMQKVPIKKAPGYDGIDFIVLKTIFRTHPEILITFHNKWKNKSDIKSYRPVFLLPTLGKILEKLLLERLNHHLRRNNLQHPNQYGFRTNRSTEEAILDLLDKINSAKNSNQHALMISLDIKGAFDHLQYTSIKNSLDNLKYHSNTLETLIDILSNRKVAINTSQGPATWNQQQGCPQGSCTGPAFWNLVADEVLQQDWPQGVHLQAFADDFVFFGLKNVAGTSWGLSKNIRRQLYLTVVEKAILYASAAWAHNNTARQQKLLSSIQRKFLLNITGAYNTTPTAALQVIEGLMPLHIKTKMQSTLVRVDRLGRNCDYEGIHFDHESYEQPSPPSSIHPALFSLEDRITHGGQVPSNRTPIEVYTDGSKINDQTGSAFCVIANEAITKTWKAKLSPANTVFQAEMLALKTAIEWANTANEDINIWSDSESSLQALKSFNVKSKITQEAQMTLLENARIRLSWVKAHIGIKGNEIADTLAKEATTDGIPASLPFPKSFLKKQLLQVSLSRWQAEWDNGETGRSVYSIIPKISNKQLHWSRECIQFATGHGPFPSYLKRFGLHSTDSCGCGEIGNPLHYATRCPLTLSYHHKEPSPQFVVHWWKSALSRKLSRRNIDNLITFLATNEDLIKSQNTTPSHTPA</sequence>
<dbReference type="Pfam" id="PF14529">
    <property type="entry name" value="Exo_endo_phos_2"/>
    <property type="match status" value="1"/>
</dbReference>
<dbReference type="SUPFAM" id="SSF53098">
    <property type="entry name" value="Ribonuclease H-like"/>
    <property type="match status" value="1"/>
</dbReference>
<dbReference type="SUPFAM" id="SSF56219">
    <property type="entry name" value="DNase I-like"/>
    <property type="match status" value="1"/>
</dbReference>
<dbReference type="AlphaFoldDB" id="A0A4Y2S8V8"/>
<dbReference type="InterPro" id="IPR012337">
    <property type="entry name" value="RNaseH-like_sf"/>
</dbReference>